<dbReference type="InterPro" id="IPR011990">
    <property type="entry name" value="TPR-like_helical_dom_sf"/>
</dbReference>
<dbReference type="KEGG" id="daf:Desaf_3118"/>
<protein>
    <submittedName>
        <fullName evidence="1">Uncharacterized protein</fullName>
    </submittedName>
</protein>
<reference evidence="1 2" key="1">
    <citation type="journal article" date="2011" name="J. Bacteriol.">
        <title>Genome sequence of the mercury-methylating and pleomorphic Desulfovibrio africanus Strain Walvis Bay.</title>
        <authorList>
            <person name="Brown S.D."/>
            <person name="Wall J.D."/>
            <person name="Kucken A.M."/>
            <person name="Gilmour C.C."/>
            <person name="Podar M."/>
            <person name="Brandt C.C."/>
            <person name="Teshima H."/>
            <person name="Detter J.C."/>
            <person name="Han C.S."/>
            <person name="Land M.L."/>
            <person name="Lucas S."/>
            <person name="Han J."/>
            <person name="Pennacchio L."/>
            <person name="Nolan M."/>
            <person name="Pitluck S."/>
            <person name="Woyke T."/>
            <person name="Goodwin L."/>
            <person name="Palumbo A.V."/>
            <person name="Elias D.A."/>
        </authorList>
    </citation>
    <scope>NUCLEOTIDE SEQUENCE [LARGE SCALE GENOMIC DNA]</scope>
    <source>
        <strain evidence="1 2">Walvis Bay</strain>
    </source>
</reference>
<organism evidence="1 2">
    <name type="scientific">Desulfocurvibacter africanus subsp. africanus str. Walvis Bay</name>
    <dbReference type="NCBI Taxonomy" id="690850"/>
    <lineage>
        <taxon>Bacteria</taxon>
        <taxon>Pseudomonadati</taxon>
        <taxon>Thermodesulfobacteriota</taxon>
        <taxon>Desulfovibrionia</taxon>
        <taxon>Desulfovibrionales</taxon>
        <taxon>Desulfovibrionaceae</taxon>
        <taxon>Desulfocurvibacter</taxon>
    </lineage>
</organism>
<dbReference type="eggNOG" id="COG0457">
    <property type="taxonomic scope" value="Bacteria"/>
</dbReference>
<accession>F3Z307</accession>
<dbReference type="Proteomes" id="UP000007844">
    <property type="component" value="Chromosome"/>
</dbReference>
<dbReference type="SUPFAM" id="SSF48452">
    <property type="entry name" value="TPR-like"/>
    <property type="match status" value="1"/>
</dbReference>
<gene>
    <name evidence="1" type="ORF">Desaf_3118</name>
</gene>
<proteinExistence type="predicted"/>
<dbReference type="RefSeq" id="WP_014261054.1">
    <property type="nucleotide sequence ID" value="NC_016629.1"/>
</dbReference>
<sequence>MTEKSEFYRELLRIDSSSKVFYPLAVLLFEARHLDEAAKTLRQGLTAHGDHLEARLLLVETLEQLGLNTEAAAEADKAISILSRFPAFWRIWASQAGKGSKDLALALNFLANHFKGQTLSWAELIQSAFEVLSQTQGPSGNLEKTHGNLATAAKESIRTEAEVQPQKVEEPLQAYVQQRISVGPSLADTSRRIMEQFGHPGENASGNQRKPERRFGGSLRTRTMADLLAAQGDFDGAAEIYEELVRDVDDERQKQMLVETIARVRAEAAQKKGQAPFVSSRSMDGQVHNTSLKNVLDSSERPQANDKLIALLEKLAQGLEGRAQS</sequence>
<keyword evidence="2" id="KW-1185">Reference proteome</keyword>
<dbReference type="EMBL" id="CP003221">
    <property type="protein sequence ID" value="EGJ51415.1"/>
    <property type="molecule type" value="Genomic_DNA"/>
</dbReference>
<dbReference type="HOGENOM" id="CLU_059715_0_0_7"/>
<name>F3Z307_DESAF</name>
<evidence type="ECO:0000313" key="1">
    <source>
        <dbReference type="EMBL" id="EGJ51415.1"/>
    </source>
</evidence>
<evidence type="ECO:0000313" key="2">
    <source>
        <dbReference type="Proteomes" id="UP000007844"/>
    </source>
</evidence>
<dbReference type="Gene3D" id="1.25.40.10">
    <property type="entry name" value="Tetratricopeptide repeat domain"/>
    <property type="match status" value="1"/>
</dbReference>
<dbReference type="AlphaFoldDB" id="F3Z307"/>
<dbReference type="STRING" id="690850.Desaf_3118"/>
<dbReference type="Pfam" id="PF13432">
    <property type="entry name" value="TPR_16"/>
    <property type="match status" value="1"/>
</dbReference>